<proteinExistence type="predicted"/>
<evidence type="ECO:0000313" key="1">
    <source>
        <dbReference type="EMBL" id="GMQ64312.1"/>
    </source>
</evidence>
<comment type="caution">
    <text evidence="1">The sequence shown here is derived from an EMBL/GenBank/DDBJ whole genome shotgun (WGS) entry which is preliminary data.</text>
</comment>
<accession>A0ACB5UNW1</accession>
<keyword evidence="2" id="KW-1185">Reference proteome</keyword>
<organism evidence="1 2">
    <name type="scientific">Vallitalea maricola</name>
    <dbReference type="NCBI Taxonomy" id="3074433"/>
    <lineage>
        <taxon>Bacteria</taxon>
        <taxon>Bacillati</taxon>
        <taxon>Bacillota</taxon>
        <taxon>Clostridia</taxon>
        <taxon>Lachnospirales</taxon>
        <taxon>Vallitaleaceae</taxon>
        <taxon>Vallitalea</taxon>
    </lineage>
</organism>
<evidence type="ECO:0000313" key="2">
    <source>
        <dbReference type="Proteomes" id="UP001374599"/>
    </source>
</evidence>
<dbReference type="EMBL" id="BTPU01000067">
    <property type="protein sequence ID" value="GMQ64312.1"/>
    <property type="molecule type" value="Genomic_DNA"/>
</dbReference>
<dbReference type="Proteomes" id="UP001374599">
    <property type="component" value="Unassembled WGS sequence"/>
</dbReference>
<sequence length="82" mass="9486">MYKKNIFHYCCYVLIFSFVILLLTPFITCLMYIKSGEDVIGFGVMTGFIAIAGMFVSFMGAYTLYRQEHPLKNNDSNDDQEF</sequence>
<gene>
    <name evidence="1" type="ORF">AN2V17_35490</name>
</gene>
<reference evidence="1" key="1">
    <citation type="submission" date="2023-09" db="EMBL/GenBank/DDBJ databases">
        <title>Vallitalea sediminicola and Vallitalea maricola sp. nov., anaerobic bacteria isolated from marine sediment.</title>
        <authorList>
            <person name="Hirano S."/>
            <person name="Maeda A."/>
            <person name="Terahara T."/>
            <person name="Mori K."/>
            <person name="Hamada M."/>
            <person name="Matsumoto R."/>
            <person name="Kobayashi T."/>
        </authorList>
    </citation>
    <scope>NUCLEOTIDE SEQUENCE</scope>
    <source>
        <strain evidence="1">AN17-2</strain>
    </source>
</reference>
<name>A0ACB5UNW1_9FIRM</name>
<protein>
    <submittedName>
        <fullName evidence="1">Uncharacterized protein</fullName>
    </submittedName>
</protein>